<dbReference type="AlphaFoldDB" id="J3MTJ0"/>
<reference evidence="1" key="1">
    <citation type="journal article" date="2013" name="Nat. Commun.">
        <title>Whole-genome sequencing of Oryza brachyantha reveals mechanisms underlying Oryza genome evolution.</title>
        <authorList>
            <person name="Chen J."/>
            <person name="Huang Q."/>
            <person name="Gao D."/>
            <person name="Wang J."/>
            <person name="Lang Y."/>
            <person name="Liu T."/>
            <person name="Li B."/>
            <person name="Bai Z."/>
            <person name="Luis Goicoechea J."/>
            <person name="Liang C."/>
            <person name="Chen C."/>
            <person name="Zhang W."/>
            <person name="Sun S."/>
            <person name="Liao Y."/>
            <person name="Zhang X."/>
            <person name="Yang L."/>
            <person name="Song C."/>
            <person name="Wang M."/>
            <person name="Shi J."/>
            <person name="Liu G."/>
            <person name="Liu J."/>
            <person name="Zhou H."/>
            <person name="Zhou W."/>
            <person name="Yu Q."/>
            <person name="An N."/>
            <person name="Chen Y."/>
            <person name="Cai Q."/>
            <person name="Wang B."/>
            <person name="Liu B."/>
            <person name="Min J."/>
            <person name="Huang Y."/>
            <person name="Wu H."/>
            <person name="Li Z."/>
            <person name="Zhang Y."/>
            <person name="Yin Y."/>
            <person name="Song W."/>
            <person name="Jiang J."/>
            <person name="Jackson S.A."/>
            <person name="Wing R.A."/>
            <person name="Wang J."/>
            <person name="Chen M."/>
        </authorList>
    </citation>
    <scope>NUCLEOTIDE SEQUENCE [LARGE SCALE GENOMIC DNA]</scope>
    <source>
        <strain evidence="1">cv. IRGC 101232</strain>
    </source>
</reference>
<keyword evidence="2" id="KW-1185">Reference proteome</keyword>
<dbReference type="HOGENOM" id="CLU_3020498_0_0_1"/>
<dbReference type="Proteomes" id="UP000006038">
    <property type="component" value="Chromosome 8"/>
</dbReference>
<accession>J3MTJ0</accession>
<proteinExistence type="predicted"/>
<protein>
    <submittedName>
        <fullName evidence="1">Uncharacterized protein</fullName>
    </submittedName>
</protein>
<name>J3MTJ0_ORYBR</name>
<dbReference type="EnsemblPlants" id="OB08G24200.1">
    <property type="protein sequence ID" value="OB08G24200.1"/>
    <property type="gene ID" value="OB08G24200"/>
</dbReference>
<evidence type="ECO:0000313" key="1">
    <source>
        <dbReference type="EnsemblPlants" id="OB08G24200.1"/>
    </source>
</evidence>
<evidence type="ECO:0000313" key="2">
    <source>
        <dbReference type="Proteomes" id="UP000006038"/>
    </source>
</evidence>
<dbReference type="Gramene" id="OB08G24200.1">
    <property type="protein sequence ID" value="OB08G24200.1"/>
    <property type="gene ID" value="OB08G24200"/>
</dbReference>
<reference evidence="1" key="2">
    <citation type="submission" date="2013-04" db="UniProtKB">
        <authorList>
            <consortium name="EnsemblPlants"/>
        </authorList>
    </citation>
    <scope>IDENTIFICATION</scope>
</reference>
<sequence length="56" mass="6032">MRRLEQCGEAGDVWASHGCAREDVVNSVRRPSEGMPAGPTPLGHAARMFRPGAIRS</sequence>
<organism evidence="1">
    <name type="scientific">Oryza brachyantha</name>
    <name type="common">malo sina</name>
    <dbReference type="NCBI Taxonomy" id="4533"/>
    <lineage>
        <taxon>Eukaryota</taxon>
        <taxon>Viridiplantae</taxon>
        <taxon>Streptophyta</taxon>
        <taxon>Embryophyta</taxon>
        <taxon>Tracheophyta</taxon>
        <taxon>Spermatophyta</taxon>
        <taxon>Magnoliopsida</taxon>
        <taxon>Liliopsida</taxon>
        <taxon>Poales</taxon>
        <taxon>Poaceae</taxon>
        <taxon>BOP clade</taxon>
        <taxon>Oryzoideae</taxon>
        <taxon>Oryzeae</taxon>
        <taxon>Oryzinae</taxon>
        <taxon>Oryza</taxon>
    </lineage>
</organism>